<comment type="caution">
    <text evidence="3">The sequence shown here is derived from an EMBL/GenBank/DDBJ whole genome shotgun (WGS) entry which is preliminary data.</text>
</comment>
<dbReference type="AlphaFoldDB" id="A0A2M8VYK5"/>
<accession>A0A2M8VYK5</accession>
<evidence type="ECO:0000313" key="4">
    <source>
        <dbReference type="Proteomes" id="UP000229366"/>
    </source>
</evidence>
<evidence type="ECO:0000256" key="1">
    <source>
        <dbReference type="SAM" id="MobiDB-lite"/>
    </source>
</evidence>
<protein>
    <recommendedName>
        <fullName evidence="5">Glycine zipper family protein</fullName>
    </recommendedName>
</protein>
<gene>
    <name evidence="3" type="ORF">B0G85_0332</name>
</gene>
<proteinExistence type="predicted"/>
<dbReference type="OrthoDB" id="5573966at2"/>
<dbReference type="Proteomes" id="UP000229366">
    <property type="component" value="Unassembled WGS sequence"/>
</dbReference>
<dbReference type="RefSeq" id="WP_100378695.1">
    <property type="nucleotide sequence ID" value="NZ_CBCSBW010000001.1"/>
</dbReference>
<sequence length="158" mass="16011">MKRIAFSILLLSTLAACVSAPTGPTIAIMPREGKPFEVFQQEDIVCREFAANAIKEGTNAALKEGATSALIGAALGAAAGAVIQGGSSQNIGTGAGVGLLGGAAMGALGSAGKQNQSQTQYNIAYQQCMYSKGNQVPSYPTQGGNRSYAPPSGFKPIQ</sequence>
<feature type="region of interest" description="Disordered" evidence="1">
    <location>
        <begin position="139"/>
        <end position="158"/>
    </location>
</feature>
<keyword evidence="2" id="KW-0732">Signal</keyword>
<evidence type="ECO:0008006" key="5">
    <source>
        <dbReference type="Google" id="ProtNLM"/>
    </source>
</evidence>
<name>A0A2M8VYK5_9BURK</name>
<dbReference type="PROSITE" id="PS51257">
    <property type="entry name" value="PROKAR_LIPOPROTEIN"/>
    <property type="match status" value="1"/>
</dbReference>
<feature type="signal peptide" evidence="2">
    <location>
        <begin position="1"/>
        <end position="20"/>
    </location>
</feature>
<dbReference type="EMBL" id="PGTX01000001">
    <property type="protein sequence ID" value="PJI82942.1"/>
    <property type="molecule type" value="Genomic_DNA"/>
</dbReference>
<organism evidence="3 4">
    <name type="scientific">Polynucleobacter brandtiae</name>
    <dbReference type="NCBI Taxonomy" id="1938816"/>
    <lineage>
        <taxon>Bacteria</taxon>
        <taxon>Pseudomonadati</taxon>
        <taxon>Pseudomonadota</taxon>
        <taxon>Betaproteobacteria</taxon>
        <taxon>Burkholderiales</taxon>
        <taxon>Burkholderiaceae</taxon>
        <taxon>Polynucleobacter</taxon>
    </lineage>
</organism>
<feature type="chain" id="PRO_5014728133" description="Glycine zipper family protein" evidence="2">
    <location>
        <begin position="21"/>
        <end position="158"/>
    </location>
</feature>
<evidence type="ECO:0000256" key="2">
    <source>
        <dbReference type="SAM" id="SignalP"/>
    </source>
</evidence>
<reference evidence="3 4" key="1">
    <citation type="submission" date="2017-11" db="EMBL/GenBank/DDBJ databases">
        <title>Genomic Encyclopedia of Type Strains, Phase III (KMG-III): the genomes of soil and plant-associated and newly described type strains.</title>
        <authorList>
            <person name="Whitman W."/>
        </authorList>
    </citation>
    <scope>NUCLEOTIDE SEQUENCE [LARGE SCALE GENOMIC DNA]</scope>
    <source>
        <strain evidence="3 4">UB-Domo-W1</strain>
    </source>
</reference>
<keyword evidence="4" id="KW-1185">Reference proteome</keyword>
<evidence type="ECO:0000313" key="3">
    <source>
        <dbReference type="EMBL" id="PJI82942.1"/>
    </source>
</evidence>